<dbReference type="Proteomes" id="UP001235664">
    <property type="component" value="Unassembled WGS sequence"/>
</dbReference>
<keyword evidence="7" id="KW-0732">Signal</keyword>
<keyword evidence="9" id="KW-1185">Reference proteome</keyword>
<dbReference type="SUPFAM" id="SSF53056">
    <property type="entry name" value="beta-carbonic anhydrase, cab"/>
    <property type="match status" value="1"/>
</dbReference>
<dbReference type="PANTHER" id="PTHR11002">
    <property type="entry name" value="CARBONIC ANHYDRASE"/>
    <property type="match status" value="1"/>
</dbReference>
<gene>
    <name evidence="8" type="ORF">Q9K01_04010</name>
</gene>
<dbReference type="PROSITE" id="PS51318">
    <property type="entry name" value="TAT"/>
    <property type="match status" value="1"/>
</dbReference>
<dbReference type="Pfam" id="PF00484">
    <property type="entry name" value="Pro_CA"/>
    <property type="match status" value="1"/>
</dbReference>
<evidence type="ECO:0000256" key="6">
    <source>
        <dbReference type="RuleBase" id="RU003956"/>
    </source>
</evidence>
<accession>A0ABT9H639</accession>
<evidence type="ECO:0000256" key="5">
    <source>
        <dbReference type="ARBA" id="ARBA00048348"/>
    </source>
</evidence>
<dbReference type="InterPro" id="IPR001765">
    <property type="entry name" value="Carbonic_anhydrase"/>
</dbReference>
<keyword evidence="4 6" id="KW-0456">Lyase</keyword>
<name>A0ABT9H639_9SPHN</name>
<evidence type="ECO:0000256" key="4">
    <source>
        <dbReference type="ARBA" id="ARBA00023239"/>
    </source>
</evidence>
<dbReference type="InterPro" id="IPR036874">
    <property type="entry name" value="Carbonic_anhydrase_sf"/>
</dbReference>
<keyword evidence="3 6" id="KW-0862">Zinc</keyword>
<feature type="signal peptide" evidence="7">
    <location>
        <begin position="1"/>
        <end position="27"/>
    </location>
</feature>
<dbReference type="RefSeq" id="WP_305928904.1">
    <property type="nucleotide sequence ID" value="NZ_JAVAIL010000001.1"/>
</dbReference>
<evidence type="ECO:0000313" key="8">
    <source>
        <dbReference type="EMBL" id="MDP4538785.1"/>
    </source>
</evidence>
<dbReference type="Gene3D" id="3.40.1050.10">
    <property type="entry name" value="Carbonic anhydrase"/>
    <property type="match status" value="1"/>
</dbReference>
<evidence type="ECO:0000256" key="3">
    <source>
        <dbReference type="ARBA" id="ARBA00022833"/>
    </source>
</evidence>
<dbReference type="PROSITE" id="PS00704">
    <property type="entry name" value="PROK_CO2_ANHYDRASE_1"/>
    <property type="match status" value="1"/>
</dbReference>
<comment type="similarity">
    <text evidence="1 6">Belongs to the beta-class carbonic anhydrase family.</text>
</comment>
<feature type="chain" id="PRO_5045726340" description="Carbonic anhydrase" evidence="7">
    <location>
        <begin position="28"/>
        <end position="243"/>
    </location>
</feature>
<comment type="function">
    <text evidence="6">Reversible hydration of carbon dioxide.</text>
</comment>
<dbReference type="EC" id="4.2.1.1" evidence="2 6"/>
<evidence type="ECO:0000256" key="2">
    <source>
        <dbReference type="ARBA" id="ARBA00012925"/>
    </source>
</evidence>
<dbReference type="PROSITE" id="PS00705">
    <property type="entry name" value="PROK_CO2_ANHYDRASE_2"/>
    <property type="match status" value="1"/>
</dbReference>
<comment type="catalytic activity">
    <reaction evidence="5 6">
        <text>hydrogencarbonate + H(+) = CO2 + H2O</text>
        <dbReference type="Rhea" id="RHEA:10748"/>
        <dbReference type="ChEBI" id="CHEBI:15377"/>
        <dbReference type="ChEBI" id="CHEBI:15378"/>
        <dbReference type="ChEBI" id="CHEBI:16526"/>
        <dbReference type="ChEBI" id="CHEBI:17544"/>
        <dbReference type="EC" id="4.2.1.1"/>
    </reaction>
</comment>
<evidence type="ECO:0000256" key="7">
    <source>
        <dbReference type="SAM" id="SignalP"/>
    </source>
</evidence>
<protein>
    <recommendedName>
        <fullName evidence="2 6">Carbonic anhydrase</fullName>
        <ecNumber evidence="2 6">4.2.1.1</ecNumber>
    </recommendedName>
    <alternativeName>
        <fullName evidence="6">Carbonate dehydratase</fullName>
    </alternativeName>
</protein>
<reference evidence="8 9" key="1">
    <citation type="submission" date="2023-08" db="EMBL/GenBank/DDBJ databases">
        <title>genomic of DY56.</title>
        <authorList>
            <person name="Wang Y."/>
        </authorList>
    </citation>
    <scope>NUCLEOTIDE SEQUENCE [LARGE SCALE GENOMIC DNA]</scope>
    <source>
        <strain evidence="8 9">DY56-A-20</strain>
    </source>
</reference>
<sequence>MTTRRQILGGTGALGAAALVGGGSSLAAAPGTPLPPAPPASELTPAQALQLLREGNASFLRGEQPSGISNAQRRLELARGQAPFAAYVTCSDSRVPPELLFGRGLGELFIIRNAGNTVDTVALGSIEYAVAVLETPLVVVMGHESCGAVAAAAKVVTDNATFPGSIGRMVEPIIPAVLMAQDEKGDLVDNSVRANVRRVVRQLREQTDPIMLDPQREGRLWVVGAYYKLDTGEVDFFDLPSVG</sequence>
<organism evidence="8 9">
    <name type="scientific">Qipengyuania benthica</name>
    <dbReference type="NCBI Taxonomy" id="3067651"/>
    <lineage>
        <taxon>Bacteria</taxon>
        <taxon>Pseudomonadati</taxon>
        <taxon>Pseudomonadota</taxon>
        <taxon>Alphaproteobacteria</taxon>
        <taxon>Sphingomonadales</taxon>
        <taxon>Erythrobacteraceae</taxon>
        <taxon>Qipengyuania</taxon>
    </lineage>
</organism>
<proteinExistence type="inferred from homology"/>
<dbReference type="InterPro" id="IPR006311">
    <property type="entry name" value="TAT_signal"/>
</dbReference>
<dbReference type="EMBL" id="JAVAIL010000001">
    <property type="protein sequence ID" value="MDP4538785.1"/>
    <property type="molecule type" value="Genomic_DNA"/>
</dbReference>
<comment type="caution">
    <text evidence="8">The sequence shown here is derived from an EMBL/GenBank/DDBJ whole genome shotgun (WGS) entry which is preliminary data.</text>
</comment>
<dbReference type="InterPro" id="IPR015892">
    <property type="entry name" value="Carbonic_anhydrase_CS"/>
</dbReference>
<dbReference type="SMART" id="SM00947">
    <property type="entry name" value="Pro_CA"/>
    <property type="match status" value="1"/>
</dbReference>
<evidence type="ECO:0000256" key="1">
    <source>
        <dbReference type="ARBA" id="ARBA00006217"/>
    </source>
</evidence>
<evidence type="ECO:0000313" key="9">
    <source>
        <dbReference type="Proteomes" id="UP001235664"/>
    </source>
</evidence>
<dbReference type="PANTHER" id="PTHR11002:SF79">
    <property type="entry name" value="CARBONIC ANHYDRASE 2"/>
    <property type="match status" value="1"/>
</dbReference>